<comment type="caution">
    <text evidence="2">The sequence shown here is derived from an EMBL/GenBank/DDBJ whole genome shotgun (WGS) entry which is preliminary data.</text>
</comment>
<feature type="region of interest" description="Disordered" evidence="1">
    <location>
        <begin position="1"/>
        <end position="51"/>
    </location>
</feature>
<feature type="non-terminal residue" evidence="2">
    <location>
        <position position="179"/>
    </location>
</feature>
<reference evidence="2 3" key="1">
    <citation type="journal article" date="2018" name="Front. Plant Sci.">
        <title>Red Clover (Trifolium pratense) and Zigzag Clover (T. medium) - A Picture of Genomic Similarities and Differences.</title>
        <authorList>
            <person name="Dluhosova J."/>
            <person name="Istvanek J."/>
            <person name="Nedelnik J."/>
            <person name="Repkova J."/>
        </authorList>
    </citation>
    <scope>NUCLEOTIDE SEQUENCE [LARGE SCALE GENOMIC DNA]</scope>
    <source>
        <strain evidence="3">cv. 10/8</strain>
        <tissue evidence="2">Leaf</tissue>
    </source>
</reference>
<feature type="compositionally biased region" description="Basic and acidic residues" evidence="1">
    <location>
        <begin position="1"/>
        <end position="11"/>
    </location>
</feature>
<feature type="non-terminal residue" evidence="2">
    <location>
        <position position="1"/>
    </location>
</feature>
<dbReference type="Proteomes" id="UP000265520">
    <property type="component" value="Unassembled WGS sequence"/>
</dbReference>
<dbReference type="EMBL" id="LXQA010153184">
    <property type="protein sequence ID" value="MCI26429.1"/>
    <property type="molecule type" value="Genomic_DNA"/>
</dbReference>
<name>A0A392QR37_9FABA</name>
<feature type="compositionally biased region" description="Polar residues" evidence="1">
    <location>
        <begin position="13"/>
        <end position="31"/>
    </location>
</feature>
<evidence type="ECO:0000256" key="1">
    <source>
        <dbReference type="SAM" id="MobiDB-lite"/>
    </source>
</evidence>
<proteinExistence type="predicted"/>
<feature type="region of interest" description="Disordered" evidence="1">
    <location>
        <begin position="146"/>
        <end position="179"/>
    </location>
</feature>
<accession>A0A392QR37</accession>
<dbReference type="AlphaFoldDB" id="A0A392QR37"/>
<evidence type="ECO:0000313" key="2">
    <source>
        <dbReference type="EMBL" id="MCI26429.1"/>
    </source>
</evidence>
<organism evidence="2 3">
    <name type="scientific">Trifolium medium</name>
    <dbReference type="NCBI Taxonomy" id="97028"/>
    <lineage>
        <taxon>Eukaryota</taxon>
        <taxon>Viridiplantae</taxon>
        <taxon>Streptophyta</taxon>
        <taxon>Embryophyta</taxon>
        <taxon>Tracheophyta</taxon>
        <taxon>Spermatophyta</taxon>
        <taxon>Magnoliopsida</taxon>
        <taxon>eudicotyledons</taxon>
        <taxon>Gunneridae</taxon>
        <taxon>Pentapetalae</taxon>
        <taxon>rosids</taxon>
        <taxon>fabids</taxon>
        <taxon>Fabales</taxon>
        <taxon>Fabaceae</taxon>
        <taxon>Papilionoideae</taxon>
        <taxon>50 kb inversion clade</taxon>
        <taxon>NPAAA clade</taxon>
        <taxon>Hologalegina</taxon>
        <taxon>IRL clade</taxon>
        <taxon>Trifolieae</taxon>
        <taxon>Trifolium</taxon>
    </lineage>
</organism>
<feature type="compositionally biased region" description="Basic and acidic residues" evidence="1">
    <location>
        <begin position="34"/>
        <end position="51"/>
    </location>
</feature>
<feature type="compositionally biased region" description="Basic and acidic residues" evidence="1">
    <location>
        <begin position="109"/>
        <end position="121"/>
    </location>
</feature>
<feature type="region of interest" description="Disordered" evidence="1">
    <location>
        <begin position="65"/>
        <end position="88"/>
    </location>
</feature>
<sequence length="179" mass="19684">ETEKYAEKETKPGSLQNLTNLEQSSETSNRKSQSHKESVDAAIEKKKADNREVSVKVNQVAVIDLPPSPVPSNADLQVKTLPEPEPPDMEIEMHLVGIKSAGFDEPAKVLPRREPRAKPPDRSVALDTGGYAIADAERRKIQSFFLRPQPPPKPPYAGDNSFHVRGGGIVTKGEEILEK</sequence>
<protein>
    <submittedName>
        <fullName evidence="2">Uncharacterized protein</fullName>
    </submittedName>
</protein>
<evidence type="ECO:0000313" key="3">
    <source>
        <dbReference type="Proteomes" id="UP000265520"/>
    </source>
</evidence>
<keyword evidence="3" id="KW-1185">Reference proteome</keyword>
<feature type="region of interest" description="Disordered" evidence="1">
    <location>
        <begin position="109"/>
        <end position="129"/>
    </location>
</feature>